<evidence type="ECO:0000313" key="9">
    <source>
        <dbReference type="Proteomes" id="UP000184388"/>
    </source>
</evidence>
<dbReference type="Proteomes" id="UP000184388">
    <property type="component" value="Unassembled WGS sequence"/>
</dbReference>
<dbReference type="PANTHER" id="PTHR33711">
    <property type="entry name" value="DIOXYGENASE, PUTATIVE (AFU_ORTHOLOGUE AFUA_2G02910)-RELATED"/>
    <property type="match status" value="1"/>
</dbReference>
<keyword evidence="6" id="KW-0408">Iron</keyword>
<dbReference type="GO" id="GO:0008199">
    <property type="term" value="F:ferric iron binding"/>
    <property type="evidence" value="ECO:0007669"/>
    <property type="project" value="InterPro"/>
</dbReference>
<dbReference type="GO" id="GO:0018576">
    <property type="term" value="F:catechol 1,2-dioxygenase activity"/>
    <property type="evidence" value="ECO:0007669"/>
    <property type="project" value="InterPro"/>
</dbReference>
<accession>A0A9X8N2N3</accession>
<organism evidence="8 9">
    <name type="scientific">Streptomyces yunnanensis</name>
    <dbReference type="NCBI Taxonomy" id="156453"/>
    <lineage>
        <taxon>Bacteria</taxon>
        <taxon>Bacillati</taxon>
        <taxon>Actinomycetota</taxon>
        <taxon>Actinomycetes</taxon>
        <taxon>Kitasatosporales</taxon>
        <taxon>Streptomycetaceae</taxon>
        <taxon>Streptomyces</taxon>
    </lineage>
</organism>
<feature type="domain" description="Intradiol ring-cleavage dioxygenases" evidence="7">
    <location>
        <begin position="190"/>
        <end position="218"/>
    </location>
</feature>
<protein>
    <submittedName>
        <fullName evidence="8">Catechol 1,2-dioxygenase/hydroxyquinol 1,2-dioxygenase</fullName>
    </submittedName>
</protein>
<gene>
    <name evidence="8" type="ORF">SAMN05216268_11435</name>
</gene>
<dbReference type="InterPro" id="IPR000627">
    <property type="entry name" value="Intradiol_dOase_C"/>
</dbReference>
<evidence type="ECO:0000313" key="8">
    <source>
        <dbReference type="EMBL" id="SHM76238.1"/>
    </source>
</evidence>
<reference evidence="9" key="1">
    <citation type="submission" date="2016-11" db="EMBL/GenBank/DDBJ databases">
        <authorList>
            <person name="Jaros S."/>
            <person name="Januszkiewicz K."/>
            <person name="Wedrychowicz H."/>
        </authorList>
    </citation>
    <scope>NUCLEOTIDE SEQUENCE [LARGE SCALE GENOMIC DNA]</scope>
    <source>
        <strain evidence="9">CGMCC 4.3555</strain>
    </source>
</reference>
<dbReference type="InterPro" id="IPR050770">
    <property type="entry name" value="Intradiol_RC_Dioxygenase"/>
</dbReference>
<dbReference type="Pfam" id="PF00775">
    <property type="entry name" value="Dioxygenase_C"/>
    <property type="match status" value="1"/>
</dbReference>
<evidence type="ECO:0000256" key="4">
    <source>
        <dbReference type="ARBA" id="ARBA00022964"/>
    </source>
</evidence>
<dbReference type="InterPro" id="IPR015889">
    <property type="entry name" value="Intradiol_dOase_core"/>
</dbReference>
<comment type="cofactor">
    <cofactor evidence="1">
        <name>Fe(3+)</name>
        <dbReference type="ChEBI" id="CHEBI:29034"/>
    </cofactor>
</comment>
<dbReference type="PROSITE" id="PS00083">
    <property type="entry name" value="INTRADIOL_DIOXYGENAS"/>
    <property type="match status" value="1"/>
</dbReference>
<dbReference type="GO" id="GO:0009712">
    <property type="term" value="P:catechol-containing compound metabolic process"/>
    <property type="evidence" value="ECO:0007669"/>
    <property type="project" value="InterPro"/>
</dbReference>
<dbReference type="PANTHER" id="PTHR33711:SF7">
    <property type="entry name" value="INTRADIOL RING-CLEAVAGE DIOXYGENASES DOMAIN-CONTAINING PROTEIN-RELATED"/>
    <property type="match status" value="1"/>
</dbReference>
<dbReference type="SUPFAM" id="SSF49482">
    <property type="entry name" value="Aromatic compound dioxygenase"/>
    <property type="match status" value="1"/>
</dbReference>
<evidence type="ECO:0000259" key="7">
    <source>
        <dbReference type="PROSITE" id="PS00083"/>
    </source>
</evidence>
<sequence>MLHAGPEPIVTLGGRQPFLEAGLGGSPLRVRDDGEPTIHHHVDDRTAHVADRFIDHLRGKGEYTVDYKEHTAIDAVLASFADTPDPRLREVVGAVARHLHALVQELRPTMAEWESAIAFLTAVGRMCDDSRQEFVLLSDVFGVSMLVETINGDAHGTEGTVLGPFHMTESPRRELGDSIDEVGTGAPCVITGAVTDLDGVPVPGAVVDVWQCDENGFYDVQQPGVQPAGNGRGLFRTDDEGGFWFRTVVPSHYPIPIDGPVGRLLQASRRHPYRPAHVHVIADAPGFTPLTTHMFVADSPYLDSDAVFAVKQSLVHDFAASADPDEAARYGVAVPFRRAHFPIRLVPAGNSS</sequence>
<evidence type="ECO:0000256" key="2">
    <source>
        <dbReference type="ARBA" id="ARBA00007825"/>
    </source>
</evidence>
<keyword evidence="3" id="KW-0479">Metal-binding</keyword>
<evidence type="ECO:0000256" key="6">
    <source>
        <dbReference type="ARBA" id="ARBA00023004"/>
    </source>
</evidence>
<dbReference type="Gene3D" id="2.60.130.10">
    <property type="entry name" value="Aromatic compound dioxygenase"/>
    <property type="match status" value="1"/>
</dbReference>
<comment type="similarity">
    <text evidence="2">Belongs to the intradiol ring-cleavage dioxygenase family.</text>
</comment>
<dbReference type="AlphaFoldDB" id="A0A9X8N2N3"/>
<dbReference type="InterPro" id="IPR007535">
    <property type="entry name" value="Catechol_dOase_N"/>
</dbReference>
<comment type="caution">
    <text evidence="8">The sequence shown here is derived from an EMBL/GenBank/DDBJ whole genome shotgun (WGS) entry which is preliminary data.</text>
</comment>
<keyword evidence="5" id="KW-0560">Oxidoreductase</keyword>
<evidence type="ECO:0000256" key="3">
    <source>
        <dbReference type="ARBA" id="ARBA00022723"/>
    </source>
</evidence>
<dbReference type="Pfam" id="PF04444">
    <property type="entry name" value="Dioxygenase_N"/>
    <property type="match status" value="1"/>
</dbReference>
<evidence type="ECO:0000256" key="1">
    <source>
        <dbReference type="ARBA" id="ARBA00001965"/>
    </source>
</evidence>
<dbReference type="EMBL" id="FRBK01000014">
    <property type="protein sequence ID" value="SHM76238.1"/>
    <property type="molecule type" value="Genomic_DNA"/>
</dbReference>
<keyword evidence="4" id="KW-0223">Dioxygenase</keyword>
<proteinExistence type="inferred from homology"/>
<evidence type="ECO:0000256" key="5">
    <source>
        <dbReference type="ARBA" id="ARBA00023002"/>
    </source>
</evidence>
<name>A0A9X8N2N3_9ACTN</name>